<reference evidence="2" key="1">
    <citation type="journal article" date="2018" name="Nat. Microbiol.">
        <title>Leveraging single-cell genomics to expand the fungal tree of life.</title>
        <authorList>
            <person name="Ahrendt S.R."/>
            <person name="Quandt C.A."/>
            <person name="Ciobanu D."/>
            <person name="Clum A."/>
            <person name="Salamov A."/>
            <person name="Andreopoulos B."/>
            <person name="Cheng J.F."/>
            <person name="Woyke T."/>
            <person name="Pelin A."/>
            <person name="Henrissat B."/>
            <person name="Reynolds N.K."/>
            <person name="Benny G.L."/>
            <person name="Smith M.E."/>
            <person name="James T.Y."/>
            <person name="Grigoriev I.V."/>
        </authorList>
    </citation>
    <scope>NUCLEOTIDE SEQUENCE [LARGE SCALE GENOMIC DNA]</scope>
    <source>
        <strain evidence="2">RSA 468</strain>
    </source>
</reference>
<dbReference type="STRING" id="215637.A0A4P9ZQU8"/>
<accession>A0A4P9ZQU8</accession>
<dbReference type="Gene3D" id="1.25.40.10">
    <property type="entry name" value="Tetratricopeptide repeat domain"/>
    <property type="match status" value="1"/>
</dbReference>
<protein>
    <submittedName>
        <fullName evidence="1">Uncharacterized protein</fullName>
    </submittedName>
</protein>
<dbReference type="AlphaFoldDB" id="A0A4P9ZQU8"/>
<sequence length="174" mass="19775">MPVSELVTLLKDAIESYAHSMLLVRQRRLPEARAALEAYIKNYEKGNLLHLYNSYLLNTMVPLMNTCIALNDLHAAVTWNKAIIQRMAGSRAMPENSPEIAEFWYHLGDLTQRLARNRAGKASRGGSALINRYHKDAKQAYTNAHKIYAIAYGRDHPKTIASLARRNEIKNEQL</sequence>
<evidence type="ECO:0000313" key="2">
    <source>
        <dbReference type="Proteomes" id="UP000268162"/>
    </source>
</evidence>
<keyword evidence="2" id="KW-1185">Reference proteome</keyword>
<proteinExistence type="predicted"/>
<dbReference type="Proteomes" id="UP000268162">
    <property type="component" value="Unassembled WGS sequence"/>
</dbReference>
<name>A0A4P9ZQU8_9FUNG</name>
<gene>
    <name evidence="1" type="ORF">BJ085DRAFT_32581</name>
</gene>
<dbReference type="EMBL" id="ML002852">
    <property type="protein sequence ID" value="RKP35508.1"/>
    <property type="molecule type" value="Genomic_DNA"/>
</dbReference>
<evidence type="ECO:0000313" key="1">
    <source>
        <dbReference type="EMBL" id="RKP35508.1"/>
    </source>
</evidence>
<organism evidence="1 2">
    <name type="scientific">Dimargaris cristalligena</name>
    <dbReference type="NCBI Taxonomy" id="215637"/>
    <lineage>
        <taxon>Eukaryota</taxon>
        <taxon>Fungi</taxon>
        <taxon>Fungi incertae sedis</taxon>
        <taxon>Zoopagomycota</taxon>
        <taxon>Kickxellomycotina</taxon>
        <taxon>Dimargaritomycetes</taxon>
        <taxon>Dimargaritales</taxon>
        <taxon>Dimargaritaceae</taxon>
        <taxon>Dimargaris</taxon>
    </lineage>
</organism>
<dbReference type="InterPro" id="IPR011990">
    <property type="entry name" value="TPR-like_helical_dom_sf"/>
</dbReference>